<gene>
    <name evidence="3" type="ORF">ENS19_00190</name>
</gene>
<evidence type="ECO:0000313" key="3">
    <source>
        <dbReference type="EMBL" id="HFK19687.1"/>
    </source>
</evidence>
<reference evidence="3" key="1">
    <citation type="journal article" date="2020" name="mSystems">
        <title>Genome- and Community-Level Interaction Insights into Carbon Utilization and Element Cycling Functions of Hydrothermarchaeota in Hydrothermal Sediment.</title>
        <authorList>
            <person name="Zhou Z."/>
            <person name="Liu Y."/>
            <person name="Xu W."/>
            <person name="Pan J."/>
            <person name="Luo Z.H."/>
            <person name="Li M."/>
        </authorList>
    </citation>
    <scope>NUCLEOTIDE SEQUENCE [LARGE SCALE GENOMIC DNA]</scope>
    <source>
        <strain evidence="3">SpSt-468</strain>
    </source>
</reference>
<dbReference type="CDD" id="cd05379">
    <property type="entry name" value="CAP_bacterial"/>
    <property type="match status" value="1"/>
</dbReference>
<comment type="caution">
    <text evidence="3">The sequence shown here is derived from an EMBL/GenBank/DDBJ whole genome shotgun (WGS) entry which is preliminary data.</text>
</comment>
<keyword evidence="1" id="KW-0472">Membrane</keyword>
<feature type="domain" description="SCP" evidence="2">
    <location>
        <begin position="266"/>
        <end position="402"/>
    </location>
</feature>
<dbReference type="AlphaFoldDB" id="A0A7C3F9E0"/>
<organism evidence="3">
    <name type="scientific">Candidatus Methanomethylicus mesodigestus</name>
    <dbReference type="NCBI Taxonomy" id="1867258"/>
    <lineage>
        <taxon>Archaea</taxon>
        <taxon>Thermoproteota</taxon>
        <taxon>Methanosuratincolia</taxon>
        <taxon>Candidatus Methanomethylicales</taxon>
        <taxon>Candidatus Methanomethylicaceae</taxon>
        <taxon>Candidatus Methanomethylicus</taxon>
    </lineage>
</organism>
<feature type="transmembrane region" description="Helical" evidence="1">
    <location>
        <begin position="202"/>
        <end position="224"/>
    </location>
</feature>
<dbReference type="InterPro" id="IPR014044">
    <property type="entry name" value="CAP_dom"/>
</dbReference>
<dbReference type="SUPFAM" id="SSF55797">
    <property type="entry name" value="PR-1-like"/>
    <property type="match status" value="1"/>
</dbReference>
<dbReference type="EMBL" id="DSTX01000001">
    <property type="protein sequence ID" value="HFK19687.1"/>
    <property type="molecule type" value="Genomic_DNA"/>
</dbReference>
<proteinExistence type="predicted"/>
<keyword evidence="1" id="KW-1133">Transmembrane helix</keyword>
<keyword evidence="1" id="KW-0812">Transmembrane</keyword>
<evidence type="ECO:0000259" key="2">
    <source>
        <dbReference type="Pfam" id="PF00188"/>
    </source>
</evidence>
<name>A0A7C3F9E0_9CREN</name>
<dbReference type="PANTHER" id="PTHR31157">
    <property type="entry name" value="SCP DOMAIN-CONTAINING PROTEIN"/>
    <property type="match status" value="1"/>
</dbReference>
<evidence type="ECO:0000256" key="1">
    <source>
        <dbReference type="SAM" id="Phobius"/>
    </source>
</evidence>
<accession>A0A7C3F9E0</accession>
<dbReference type="PANTHER" id="PTHR31157:SF1">
    <property type="entry name" value="SCP DOMAIN-CONTAINING PROTEIN"/>
    <property type="match status" value="1"/>
</dbReference>
<dbReference type="Pfam" id="PF00188">
    <property type="entry name" value="CAP"/>
    <property type="match status" value="1"/>
</dbReference>
<sequence length="416" mass="47071">MPSKPSFFPTAKDLIEHSILRERAIKAIKNYMTFDGHCSDLIISRKTISAIASDLYTLNQLYKEDLVRLGVETINELFFFHWQQDLIAAGVNLASVHRGELNGVDRQTLGIVKRLFPNISHWTGTAPNVQDEIIAEKKDKDKQASVDFEVRQKQWLDNEAKKFRRGEKRQASVDFEVRQKQWLDNEANNFRLKKSNRRYKKLIIVVTVIFIVLIGLLFFLPNLLNGNLISQNQQSTTIQTSNLEGAGASIIVTDTYPQGSLENMILQKINQERTSRGLGALTENIKLDTAARRHSEDMAIRNFFDHTNPDGIGPNERASAAGYPLRRPAPGGGYFYGVGENIIKYPVISSVGIIWFIPYAIPRVAWYDNNAMADALVQSWMDSPGHRANILDPDYVEIGIGCTWKMETVYSTTDFG</sequence>
<protein>
    <submittedName>
        <fullName evidence="3">CAP domain-containing protein</fullName>
    </submittedName>
</protein>
<dbReference type="Gene3D" id="3.40.33.10">
    <property type="entry name" value="CAP"/>
    <property type="match status" value="1"/>
</dbReference>
<dbReference type="InterPro" id="IPR035940">
    <property type="entry name" value="CAP_sf"/>
</dbReference>